<keyword evidence="3" id="KW-1185">Reference proteome</keyword>
<name>A0ABQ4JKX3_SALAC</name>
<gene>
    <name evidence="2" type="ORF">Sar04_01730</name>
</gene>
<organism evidence="2 3">
    <name type="scientific">Salinispora arenicola</name>
    <dbReference type="NCBI Taxonomy" id="168697"/>
    <lineage>
        <taxon>Bacteria</taxon>
        <taxon>Bacillati</taxon>
        <taxon>Actinomycetota</taxon>
        <taxon>Actinomycetes</taxon>
        <taxon>Micromonosporales</taxon>
        <taxon>Micromonosporaceae</taxon>
        <taxon>Salinispora</taxon>
    </lineage>
</organism>
<protein>
    <submittedName>
        <fullName evidence="2">Uncharacterized protein</fullName>
    </submittedName>
</protein>
<dbReference type="Proteomes" id="UP000677457">
    <property type="component" value="Unassembled WGS sequence"/>
</dbReference>
<reference evidence="2 3" key="1">
    <citation type="submission" date="2021-03" db="EMBL/GenBank/DDBJ databases">
        <title>Whole genome shotgun sequence of Salinispora arenicola NBRC 105043.</title>
        <authorList>
            <person name="Komaki H."/>
            <person name="Tamura T."/>
        </authorList>
    </citation>
    <scope>NUCLEOTIDE SEQUENCE [LARGE SCALE GENOMIC DNA]</scope>
    <source>
        <strain evidence="2 3">NBRC 105043</strain>
    </source>
</reference>
<evidence type="ECO:0000256" key="1">
    <source>
        <dbReference type="SAM" id="MobiDB-lite"/>
    </source>
</evidence>
<evidence type="ECO:0000313" key="2">
    <source>
        <dbReference type="EMBL" id="GIM81349.1"/>
    </source>
</evidence>
<comment type="caution">
    <text evidence="2">The sequence shown here is derived from an EMBL/GenBank/DDBJ whole genome shotgun (WGS) entry which is preliminary data.</text>
</comment>
<feature type="region of interest" description="Disordered" evidence="1">
    <location>
        <begin position="65"/>
        <end position="123"/>
    </location>
</feature>
<evidence type="ECO:0000313" key="3">
    <source>
        <dbReference type="Proteomes" id="UP000677457"/>
    </source>
</evidence>
<proteinExistence type="predicted"/>
<accession>A0ABQ4JKX3</accession>
<sequence length="123" mass="12940">MGVSGMRQPWPCAEARLLLNAEFAGRPPSLSIYLTGLFHEAMHDLYHLNPHDGPGPRELFDRFVVWGPTGDRPDSQGSDKPPRSAVSGDVSTAPPGPSGVGQCGVLAPGNRPTLAAPTDEVTG</sequence>
<dbReference type="EMBL" id="BOQM01000001">
    <property type="protein sequence ID" value="GIM81349.1"/>
    <property type="molecule type" value="Genomic_DNA"/>
</dbReference>